<accession>A0ABD3CJ49</accession>
<proteinExistence type="predicted"/>
<keyword evidence="3" id="KW-1185">Reference proteome</keyword>
<comment type="caution">
    <text evidence="2">The sequence shown here is derived from an EMBL/GenBank/DDBJ whole genome shotgun (WGS) entry which is preliminary data.</text>
</comment>
<dbReference type="AlphaFoldDB" id="A0ABD3CJ49"/>
<dbReference type="InterPro" id="IPR050942">
    <property type="entry name" value="F-box_BR-signaling"/>
</dbReference>
<feature type="domain" description="KIB1-4 beta-propeller" evidence="1">
    <location>
        <begin position="19"/>
        <end position="151"/>
    </location>
</feature>
<protein>
    <recommendedName>
        <fullName evidence="1">KIB1-4 beta-propeller domain-containing protein</fullName>
    </recommendedName>
</protein>
<evidence type="ECO:0000313" key="2">
    <source>
        <dbReference type="EMBL" id="KAL3629304.1"/>
    </source>
</evidence>
<reference evidence="3" key="1">
    <citation type="journal article" date="2024" name="IScience">
        <title>Strigolactones Initiate the Formation of Haustorium-like Structures in Castilleja.</title>
        <authorList>
            <person name="Buerger M."/>
            <person name="Peterson D."/>
            <person name="Chory J."/>
        </authorList>
    </citation>
    <scope>NUCLEOTIDE SEQUENCE [LARGE SCALE GENOMIC DNA]</scope>
</reference>
<sequence>MNLENINFYSMVDTFLWYSCRTKEHLVVAKEDLFLVIRYIMDDVGPDGSCFDDDDGSCPKNRPYMTIGFDIFKYDSEKGKFEYLDRSSLGDLAIFVGSHSHSVAIQATEFPGVKANSVYFTDGRYTGKLEGDESDVYYKVLCRGHDIGIYNYQDKTVSPCYYPCDVPSVKTILPVPIWFFPN</sequence>
<dbReference type="PANTHER" id="PTHR44259:SF37">
    <property type="entry name" value="DUF1618 DOMAIN-CONTAINING PROTEIN"/>
    <property type="match status" value="1"/>
</dbReference>
<evidence type="ECO:0000259" key="1">
    <source>
        <dbReference type="Pfam" id="PF03478"/>
    </source>
</evidence>
<dbReference type="Pfam" id="PF03478">
    <property type="entry name" value="Beta-prop_KIB1-4"/>
    <property type="match status" value="1"/>
</dbReference>
<dbReference type="EMBL" id="JAVIJP010000034">
    <property type="protein sequence ID" value="KAL3629304.1"/>
    <property type="molecule type" value="Genomic_DNA"/>
</dbReference>
<dbReference type="InterPro" id="IPR005174">
    <property type="entry name" value="KIB1-4_b-propeller"/>
</dbReference>
<organism evidence="2 3">
    <name type="scientific">Castilleja foliolosa</name>
    <dbReference type="NCBI Taxonomy" id="1961234"/>
    <lineage>
        <taxon>Eukaryota</taxon>
        <taxon>Viridiplantae</taxon>
        <taxon>Streptophyta</taxon>
        <taxon>Embryophyta</taxon>
        <taxon>Tracheophyta</taxon>
        <taxon>Spermatophyta</taxon>
        <taxon>Magnoliopsida</taxon>
        <taxon>eudicotyledons</taxon>
        <taxon>Gunneridae</taxon>
        <taxon>Pentapetalae</taxon>
        <taxon>asterids</taxon>
        <taxon>lamiids</taxon>
        <taxon>Lamiales</taxon>
        <taxon>Orobanchaceae</taxon>
        <taxon>Pedicularideae</taxon>
        <taxon>Castillejinae</taxon>
        <taxon>Castilleja</taxon>
    </lineage>
</organism>
<evidence type="ECO:0000313" key="3">
    <source>
        <dbReference type="Proteomes" id="UP001632038"/>
    </source>
</evidence>
<name>A0ABD3CJ49_9LAMI</name>
<gene>
    <name evidence="2" type="ORF">CASFOL_026526</name>
</gene>
<dbReference type="PANTHER" id="PTHR44259">
    <property type="entry name" value="OS07G0183000 PROTEIN-RELATED"/>
    <property type="match status" value="1"/>
</dbReference>
<dbReference type="Proteomes" id="UP001632038">
    <property type="component" value="Unassembled WGS sequence"/>
</dbReference>